<dbReference type="OrthoDB" id="10485529at2759"/>
<accession>A0A139WDU3</accession>
<evidence type="ECO:0000313" key="3">
    <source>
        <dbReference type="Proteomes" id="UP000007266"/>
    </source>
</evidence>
<dbReference type="Gene3D" id="2.80.10.50">
    <property type="match status" value="1"/>
</dbReference>
<reference evidence="2 3" key="1">
    <citation type="journal article" date="2008" name="Nature">
        <title>The genome of the model beetle and pest Tribolium castaneum.</title>
        <authorList>
            <consortium name="Tribolium Genome Sequencing Consortium"/>
            <person name="Richards S."/>
            <person name="Gibbs R.A."/>
            <person name="Weinstock G.M."/>
            <person name="Brown S.J."/>
            <person name="Denell R."/>
            <person name="Beeman R.W."/>
            <person name="Gibbs R."/>
            <person name="Beeman R.W."/>
            <person name="Brown S.J."/>
            <person name="Bucher G."/>
            <person name="Friedrich M."/>
            <person name="Grimmelikhuijzen C.J."/>
            <person name="Klingler M."/>
            <person name="Lorenzen M."/>
            <person name="Richards S."/>
            <person name="Roth S."/>
            <person name="Schroder R."/>
            <person name="Tautz D."/>
            <person name="Zdobnov E.M."/>
            <person name="Muzny D."/>
            <person name="Gibbs R.A."/>
            <person name="Weinstock G.M."/>
            <person name="Attaway T."/>
            <person name="Bell S."/>
            <person name="Buhay C.J."/>
            <person name="Chandrabose M.N."/>
            <person name="Chavez D."/>
            <person name="Clerk-Blankenburg K.P."/>
            <person name="Cree A."/>
            <person name="Dao M."/>
            <person name="Davis C."/>
            <person name="Chacko J."/>
            <person name="Dinh H."/>
            <person name="Dugan-Rocha S."/>
            <person name="Fowler G."/>
            <person name="Garner T.T."/>
            <person name="Garnes J."/>
            <person name="Gnirke A."/>
            <person name="Hawes A."/>
            <person name="Hernandez J."/>
            <person name="Hines S."/>
            <person name="Holder M."/>
            <person name="Hume J."/>
            <person name="Jhangiani S.N."/>
            <person name="Joshi V."/>
            <person name="Khan Z.M."/>
            <person name="Jackson L."/>
            <person name="Kovar C."/>
            <person name="Kowis A."/>
            <person name="Lee S."/>
            <person name="Lewis L.R."/>
            <person name="Margolis J."/>
            <person name="Morgan M."/>
            <person name="Nazareth L.V."/>
            <person name="Nguyen N."/>
            <person name="Okwuonu G."/>
            <person name="Parker D."/>
            <person name="Richards S."/>
            <person name="Ruiz S.J."/>
            <person name="Santibanez J."/>
            <person name="Savard J."/>
            <person name="Scherer S.E."/>
            <person name="Schneider B."/>
            <person name="Sodergren E."/>
            <person name="Tautz D."/>
            <person name="Vattahil S."/>
            <person name="Villasana D."/>
            <person name="White C.S."/>
            <person name="Wright R."/>
            <person name="Park Y."/>
            <person name="Beeman R.W."/>
            <person name="Lord J."/>
            <person name="Oppert B."/>
            <person name="Lorenzen M."/>
            <person name="Brown S."/>
            <person name="Wang L."/>
            <person name="Savard J."/>
            <person name="Tautz D."/>
            <person name="Richards S."/>
            <person name="Weinstock G."/>
            <person name="Gibbs R.A."/>
            <person name="Liu Y."/>
            <person name="Worley K."/>
            <person name="Weinstock G."/>
            <person name="Elsik C.G."/>
            <person name="Reese J.T."/>
            <person name="Elhaik E."/>
            <person name="Landan G."/>
            <person name="Graur D."/>
            <person name="Arensburger P."/>
            <person name="Atkinson P."/>
            <person name="Beeman R.W."/>
            <person name="Beidler J."/>
            <person name="Brown S.J."/>
            <person name="Demuth J.P."/>
            <person name="Drury D.W."/>
            <person name="Du Y.Z."/>
            <person name="Fujiwara H."/>
            <person name="Lorenzen M."/>
            <person name="Maselli V."/>
            <person name="Osanai M."/>
            <person name="Park Y."/>
            <person name="Robertson H.M."/>
            <person name="Tu Z."/>
            <person name="Wang J.J."/>
            <person name="Wang S."/>
            <person name="Richards S."/>
            <person name="Song H."/>
            <person name="Zhang L."/>
            <person name="Sodergren E."/>
            <person name="Werner D."/>
            <person name="Stanke M."/>
            <person name="Morgenstern B."/>
            <person name="Solovyev V."/>
            <person name="Kosarev P."/>
            <person name="Brown G."/>
            <person name="Chen H.C."/>
            <person name="Ermolaeva O."/>
            <person name="Hlavina W."/>
            <person name="Kapustin Y."/>
            <person name="Kiryutin B."/>
            <person name="Kitts P."/>
            <person name="Maglott D."/>
            <person name="Pruitt K."/>
            <person name="Sapojnikov V."/>
            <person name="Souvorov A."/>
            <person name="Mackey A.J."/>
            <person name="Waterhouse R.M."/>
            <person name="Wyder S."/>
            <person name="Zdobnov E.M."/>
            <person name="Zdobnov E.M."/>
            <person name="Wyder S."/>
            <person name="Kriventseva E.V."/>
            <person name="Kadowaki T."/>
            <person name="Bork P."/>
            <person name="Aranda M."/>
            <person name="Bao R."/>
            <person name="Beermann A."/>
            <person name="Berns N."/>
            <person name="Bolognesi R."/>
            <person name="Bonneton F."/>
            <person name="Bopp D."/>
            <person name="Brown S.J."/>
            <person name="Bucher G."/>
            <person name="Butts T."/>
            <person name="Chaumot A."/>
            <person name="Denell R.E."/>
            <person name="Ferrier D.E."/>
            <person name="Friedrich M."/>
            <person name="Gordon C.M."/>
            <person name="Jindra M."/>
            <person name="Klingler M."/>
            <person name="Lan Q."/>
            <person name="Lattorff H.M."/>
            <person name="Laudet V."/>
            <person name="von Levetsow C."/>
            <person name="Liu Z."/>
            <person name="Lutz R."/>
            <person name="Lynch J.A."/>
            <person name="da Fonseca R.N."/>
            <person name="Posnien N."/>
            <person name="Reuter R."/>
            <person name="Roth S."/>
            <person name="Savard J."/>
            <person name="Schinko J.B."/>
            <person name="Schmitt C."/>
            <person name="Schoppmeier M."/>
            <person name="Schroder R."/>
            <person name="Shippy T.D."/>
            <person name="Simonnet F."/>
            <person name="Marques-Souza H."/>
            <person name="Tautz D."/>
            <person name="Tomoyasu Y."/>
            <person name="Trauner J."/>
            <person name="Van der Zee M."/>
            <person name="Vervoort M."/>
            <person name="Wittkopp N."/>
            <person name="Wimmer E.A."/>
            <person name="Yang X."/>
            <person name="Jones A.K."/>
            <person name="Sattelle D.B."/>
            <person name="Ebert P.R."/>
            <person name="Nelson D."/>
            <person name="Scott J.G."/>
            <person name="Beeman R.W."/>
            <person name="Muthukrishnan S."/>
            <person name="Kramer K.J."/>
            <person name="Arakane Y."/>
            <person name="Beeman R.W."/>
            <person name="Zhu Q."/>
            <person name="Hogenkamp D."/>
            <person name="Dixit R."/>
            <person name="Oppert B."/>
            <person name="Jiang H."/>
            <person name="Zou Z."/>
            <person name="Marshall J."/>
            <person name="Elpidina E."/>
            <person name="Vinokurov K."/>
            <person name="Oppert C."/>
            <person name="Zou Z."/>
            <person name="Evans J."/>
            <person name="Lu Z."/>
            <person name="Zhao P."/>
            <person name="Sumathipala N."/>
            <person name="Altincicek B."/>
            <person name="Vilcinskas A."/>
            <person name="Williams M."/>
            <person name="Hultmark D."/>
            <person name="Hetru C."/>
            <person name="Jiang H."/>
            <person name="Grimmelikhuijzen C.J."/>
            <person name="Hauser F."/>
            <person name="Cazzamali G."/>
            <person name="Williamson M."/>
            <person name="Park Y."/>
            <person name="Li B."/>
            <person name="Tanaka Y."/>
            <person name="Predel R."/>
            <person name="Neupert S."/>
            <person name="Schachtner J."/>
            <person name="Verleyen P."/>
            <person name="Raible F."/>
            <person name="Bork P."/>
            <person name="Friedrich M."/>
            <person name="Walden K.K."/>
            <person name="Robertson H.M."/>
            <person name="Angeli S."/>
            <person name="Foret S."/>
            <person name="Bucher G."/>
            <person name="Schuetz S."/>
            <person name="Maleszka R."/>
            <person name="Wimmer E.A."/>
            <person name="Beeman R.W."/>
            <person name="Lorenzen M."/>
            <person name="Tomoyasu Y."/>
            <person name="Miller S.C."/>
            <person name="Grossmann D."/>
            <person name="Bucher G."/>
        </authorList>
    </citation>
    <scope>NUCLEOTIDE SEQUENCE [LARGE SCALE GENOMIC DNA]</scope>
    <source>
        <strain evidence="2 3">Georgia GA2</strain>
    </source>
</reference>
<dbReference type="InterPro" id="IPR035992">
    <property type="entry name" value="Ricin_B-like_lectins"/>
</dbReference>
<dbReference type="InParanoid" id="A0A139WDU3"/>
<evidence type="ECO:0008006" key="4">
    <source>
        <dbReference type="Google" id="ProtNLM"/>
    </source>
</evidence>
<keyword evidence="3" id="KW-1185">Reference proteome</keyword>
<reference evidence="2 3" key="2">
    <citation type="journal article" date="2010" name="Nucleic Acids Res.">
        <title>BeetleBase in 2010: revisions to provide comprehensive genomic information for Tribolium castaneum.</title>
        <authorList>
            <person name="Kim H.S."/>
            <person name="Murphy T."/>
            <person name="Xia J."/>
            <person name="Caragea D."/>
            <person name="Park Y."/>
            <person name="Beeman R.W."/>
            <person name="Lorenzen M.D."/>
            <person name="Butcher S."/>
            <person name="Manak J.R."/>
            <person name="Brown S.J."/>
        </authorList>
    </citation>
    <scope>GENOME REANNOTATION</scope>
    <source>
        <strain evidence="2 3">Georgia GA2</strain>
    </source>
</reference>
<organism evidence="2 3">
    <name type="scientific">Tribolium castaneum</name>
    <name type="common">Red flour beetle</name>
    <dbReference type="NCBI Taxonomy" id="7070"/>
    <lineage>
        <taxon>Eukaryota</taxon>
        <taxon>Metazoa</taxon>
        <taxon>Ecdysozoa</taxon>
        <taxon>Arthropoda</taxon>
        <taxon>Hexapoda</taxon>
        <taxon>Insecta</taxon>
        <taxon>Pterygota</taxon>
        <taxon>Neoptera</taxon>
        <taxon>Endopterygota</taxon>
        <taxon>Coleoptera</taxon>
        <taxon>Polyphaga</taxon>
        <taxon>Cucujiformia</taxon>
        <taxon>Tenebrionidae</taxon>
        <taxon>Tenebrionidae incertae sedis</taxon>
        <taxon>Tribolium</taxon>
    </lineage>
</organism>
<dbReference type="AlphaFoldDB" id="A0A139WDU3"/>
<feature type="signal peptide" evidence="1">
    <location>
        <begin position="1"/>
        <end position="21"/>
    </location>
</feature>
<evidence type="ECO:0000256" key="1">
    <source>
        <dbReference type="SAM" id="SignalP"/>
    </source>
</evidence>
<feature type="chain" id="PRO_5007299745" description="Ricin B lectin domain-containing protein" evidence="1">
    <location>
        <begin position="22"/>
        <end position="185"/>
    </location>
</feature>
<sequence>MKSSINFAIVLFFIAIGITTTEKLHKHETKKDKSILTAEDFIQPRRKPRQHYVYLRNPASGLVLEAKPANLNITFVHATGVSSQLWAPEYLGKQKFNIINKGNGKYIELNKFNGTLYNLVTKPKRAGDPLQQWYLSYDNIVNEKLRWTISVPVHDNEIKHSRHGVMAVVQPPKGIKWQDMILQIV</sequence>
<dbReference type="EMBL" id="KQ971357">
    <property type="protein sequence ID" value="KYB26096.1"/>
    <property type="molecule type" value="Genomic_DNA"/>
</dbReference>
<protein>
    <recommendedName>
        <fullName evidence="4">Ricin B lectin domain-containing protein</fullName>
    </recommendedName>
</protein>
<dbReference type="Proteomes" id="UP000007266">
    <property type="component" value="Linkage group 8"/>
</dbReference>
<proteinExistence type="predicted"/>
<gene>
    <name evidence="2" type="primary">AUGUSTUS-3.0.2_33965</name>
    <name evidence="2" type="ORF">TcasGA2_TC033965</name>
</gene>
<dbReference type="CDD" id="cd00161">
    <property type="entry name" value="beta-trefoil_Ricin-like"/>
    <property type="match status" value="1"/>
</dbReference>
<evidence type="ECO:0000313" key="2">
    <source>
        <dbReference type="EMBL" id="KYB26096.1"/>
    </source>
</evidence>
<keyword evidence="1" id="KW-0732">Signal</keyword>
<dbReference type="SUPFAM" id="SSF50370">
    <property type="entry name" value="Ricin B-like lectins"/>
    <property type="match status" value="1"/>
</dbReference>
<dbReference type="KEGG" id="tca:103313782"/>
<name>A0A139WDU3_TRICA</name>